<evidence type="ECO:0000256" key="1">
    <source>
        <dbReference type="ARBA" id="ARBA00003363"/>
    </source>
</evidence>
<name>A0A674BST6_SALTR</name>
<dbReference type="Ensembl" id="ENSSTUT00000078758.1">
    <property type="protein sequence ID" value="ENSSTUP00000074126.1"/>
    <property type="gene ID" value="ENSSTUG00000032501.1"/>
</dbReference>
<evidence type="ECO:0000256" key="3">
    <source>
        <dbReference type="ARBA" id="ARBA00022553"/>
    </source>
</evidence>
<protein>
    <submittedName>
        <fullName evidence="7">Troponin T2c, cardiac</fullName>
    </submittedName>
</protein>
<sequence length="278" mass="33147">MSDTEDIVEEYEDDEEEEVETAPEVEEEAEEEQKEDEEDKEDEVDEERERVVGSEGETKPRTKYITNIAPPKLPDGEKLDFDDLHRKRLEKDFNDLQSLIEMHFSSRQKEEEELVALRSRIERRRADRAEQQRVRAEQNIERQARLAEERIRREEEAKLRAEEDARKKNVFSNKAFGGYIQKGDVKKGRKLTGREKKTKALLERRKPLNIDHLNQERLAEKSRELWQWLRQLHAEQFDLAEKLKRQKYDVNVLRNRVSDHQRGSKVAKATRGAKNQWQ</sequence>
<keyword evidence="3" id="KW-0597">Phosphoprotein</keyword>
<keyword evidence="8" id="KW-1185">Reference proteome</keyword>
<reference evidence="7" key="1">
    <citation type="submission" date="2025-08" db="UniProtKB">
        <authorList>
            <consortium name="Ensembl"/>
        </authorList>
    </citation>
    <scope>IDENTIFICATION</scope>
</reference>
<dbReference type="GO" id="GO:0006937">
    <property type="term" value="P:regulation of muscle contraction"/>
    <property type="evidence" value="ECO:0007669"/>
    <property type="project" value="InterPro"/>
</dbReference>
<dbReference type="GeneTree" id="ENSGT00940000154709"/>
<evidence type="ECO:0000256" key="6">
    <source>
        <dbReference type="SAM" id="MobiDB-lite"/>
    </source>
</evidence>
<comment type="similarity">
    <text evidence="2">Belongs to the troponin T family.</text>
</comment>
<evidence type="ECO:0000256" key="2">
    <source>
        <dbReference type="ARBA" id="ARBA00008330"/>
    </source>
</evidence>
<dbReference type="Proteomes" id="UP000472277">
    <property type="component" value="Chromosome 8"/>
</dbReference>
<evidence type="ECO:0000313" key="8">
    <source>
        <dbReference type="Proteomes" id="UP000472277"/>
    </source>
</evidence>
<dbReference type="InterPro" id="IPR001978">
    <property type="entry name" value="Troponin"/>
</dbReference>
<keyword evidence="5" id="KW-0175">Coiled coil</keyword>
<accession>A0A674BST6</accession>
<feature type="region of interest" description="Disordered" evidence="6">
    <location>
        <begin position="1"/>
        <end position="77"/>
    </location>
</feature>
<dbReference type="FunCoup" id="A0A674BST6">
    <property type="interactions" value="268"/>
</dbReference>
<dbReference type="Pfam" id="PF00992">
    <property type="entry name" value="Troponin"/>
    <property type="match status" value="1"/>
</dbReference>
<evidence type="ECO:0000256" key="5">
    <source>
        <dbReference type="SAM" id="Coils"/>
    </source>
</evidence>
<dbReference type="PANTHER" id="PTHR11521:SF23">
    <property type="entry name" value="SLOW TROPONIN T"/>
    <property type="match status" value="1"/>
</dbReference>
<evidence type="ECO:0000313" key="7">
    <source>
        <dbReference type="Ensembl" id="ENSSTUP00000074126.1"/>
    </source>
</evidence>
<dbReference type="InParanoid" id="A0A674BST6"/>
<dbReference type="AlphaFoldDB" id="A0A674BST6"/>
<dbReference type="GO" id="GO:0060048">
    <property type="term" value="P:cardiac muscle contraction"/>
    <property type="evidence" value="ECO:0007669"/>
    <property type="project" value="TreeGrafter"/>
</dbReference>
<dbReference type="FunFam" id="1.20.5.350:FF:000001">
    <property type="entry name" value="Troponin T, fast skeletal muscle"/>
    <property type="match status" value="1"/>
</dbReference>
<dbReference type="OMA" id="HFTNRQK"/>
<feature type="compositionally biased region" description="Basic and acidic residues" evidence="6">
    <location>
        <begin position="47"/>
        <end position="60"/>
    </location>
</feature>
<dbReference type="Gene3D" id="1.20.5.350">
    <property type="match status" value="1"/>
</dbReference>
<dbReference type="GO" id="GO:0005523">
    <property type="term" value="F:tropomyosin binding"/>
    <property type="evidence" value="ECO:0007669"/>
    <property type="project" value="TreeGrafter"/>
</dbReference>
<dbReference type="PANTHER" id="PTHR11521">
    <property type="entry name" value="TROPONIN T"/>
    <property type="match status" value="1"/>
</dbReference>
<feature type="coiled-coil region" evidence="5">
    <location>
        <begin position="107"/>
        <end position="164"/>
    </location>
</feature>
<dbReference type="GO" id="GO:0045214">
    <property type="term" value="P:sarcomere organization"/>
    <property type="evidence" value="ECO:0007669"/>
    <property type="project" value="TreeGrafter"/>
</dbReference>
<comment type="function">
    <text evidence="1">Troponin T is the tropomyosin-binding subunit of troponin, the thin filament regulatory complex which confers calcium-sensitivity to striated muscle actomyosin ATPase activity.</text>
</comment>
<dbReference type="SUPFAM" id="SSF90250">
    <property type="entry name" value="Troponin coil-coiled subunits"/>
    <property type="match status" value="1"/>
</dbReference>
<proteinExistence type="inferred from homology"/>
<organism evidence="7 8">
    <name type="scientific">Salmo trutta</name>
    <name type="common">Brown trout</name>
    <dbReference type="NCBI Taxonomy" id="8032"/>
    <lineage>
        <taxon>Eukaryota</taxon>
        <taxon>Metazoa</taxon>
        <taxon>Chordata</taxon>
        <taxon>Craniata</taxon>
        <taxon>Vertebrata</taxon>
        <taxon>Euteleostomi</taxon>
        <taxon>Actinopterygii</taxon>
        <taxon>Neopterygii</taxon>
        <taxon>Teleostei</taxon>
        <taxon>Protacanthopterygii</taxon>
        <taxon>Salmoniformes</taxon>
        <taxon>Salmonidae</taxon>
        <taxon>Salmoninae</taxon>
        <taxon>Salmo</taxon>
    </lineage>
</organism>
<dbReference type="GO" id="GO:0030172">
    <property type="term" value="F:troponin C binding"/>
    <property type="evidence" value="ECO:0007669"/>
    <property type="project" value="TreeGrafter"/>
</dbReference>
<dbReference type="InterPro" id="IPR038077">
    <property type="entry name" value="Troponin_sf"/>
</dbReference>
<keyword evidence="4" id="KW-0514">Muscle protein</keyword>
<feature type="compositionally biased region" description="Acidic residues" evidence="6">
    <location>
        <begin position="1"/>
        <end position="46"/>
    </location>
</feature>
<feature type="region of interest" description="Disordered" evidence="6">
    <location>
        <begin position="259"/>
        <end position="278"/>
    </location>
</feature>
<dbReference type="InterPro" id="IPR027707">
    <property type="entry name" value="TNNT"/>
</dbReference>
<evidence type="ECO:0000256" key="4">
    <source>
        <dbReference type="ARBA" id="ARBA00023179"/>
    </source>
</evidence>
<dbReference type="GO" id="GO:0005861">
    <property type="term" value="C:troponin complex"/>
    <property type="evidence" value="ECO:0007669"/>
    <property type="project" value="InterPro"/>
</dbReference>
<reference evidence="7" key="2">
    <citation type="submission" date="2025-09" db="UniProtKB">
        <authorList>
            <consortium name="Ensembl"/>
        </authorList>
    </citation>
    <scope>IDENTIFICATION</scope>
</reference>
<dbReference type="GO" id="GO:0031013">
    <property type="term" value="F:troponin I binding"/>
    <property type="evidence" value="ECO:0007669"/>
    <property type="project" value="TreeGrafter"/>
</dbReference>